<gene>
    <name evidence="1" type="ORF">SAMN02194393_01738</name>
</gene>
<dbReference type="OrthoDB" id="1954664at2"/>
<proteinExistence type="predicted"/>
<dbReference type="EMBL" id="FUZT01000004">
    <property type="protein sequence ID" value="SKC62150.1"/>
    <property type="molecule type" value="Genomic_DNA"/>
</dbReference>
<evidence type="ECO:0000313" key="1">
    <source>
        <dbReference type="EMBL" id="SKC62150.1"/>
    </source>
</evidence>
<dbReference type="STRING" id="36842.SAMN02194393_01738"/>
<accession>A0A1T5KET8</accession>
<protein>
    <submittedName>
        <fullName evidence="1">Uncharacterized protein</fullName>
    </submittedName>
</protein>
<dbReference type="RefSeq" id="WP_079490914.1">
    <property type="nucleotide sequence ID" value="NZ_FUZT01000004.1"/>
</dbReference>
<keyword evidence="2" id="KW-1185">Reference proteome</keyword>
<dbReference type="Proteomes" id="UP000190285">
    <property type="component" value="Unassembled WGS sequence"/>
</dbReference>
<organism evidence="1 2">
    <name type="scientific">Maledivibacter halophilus</name>
    <dbReference type="NCBI Taxonomy" id="36842"/>
    <lineage>
        <taxon>Bacteria</taxon>
        <taxon>Bacillati</taxon>
        <taxon>Bacillota</taxon>
        <taxon>Clostridia</taxon>
        <taxon>Peptostreptococcales</taxon>
        <taxon>Caminicellaceae</taxon>
        <taxon>Maledivibacter</taxon>
    </lineage>
</organism>
<sequence>MDYKKLNNSLIKARKASMKAGNIEDGGTANLDCVFLRLPRAREDKVLETIKGAGLYCRGKRKWIGNGYMISPVGCGIANSRNRAMEAMKKSLEDDGYDVLPYYQMD</sequence>
<name>A0A1T5KET8_9FIRM</name>
<dbReference type="AlphaFoldDB" id="A0A1T5KET8"/>
<evidence type="ECO:0000313" key="2">
    <source>
        <dbReference type="Proteomes" id="UP000190285"/>
    </source>
</evidence>
<reference evidence="1 2" key="1">
    <citation type="submission" date="2017-02" db="EMBL/GenBank/DDBJ databases">
        <authorList>
            <person name="Peterson S.W."/>
        </authorList>
    </citation>
    <scope>NUCLEOTIDE SEQUENCE [LARGE SCALE GENOMIC DNA]</scope>
    <source>
        <strain evidence="1 2">M1</strain>
    </source>
</reference>